<dbReference type="InterPro" id="IPR003018">
    <property type="entry name" value="GAF"/>
</dbReference>
<proteinExistence type="predicted"/>
<dbReference type="EC" id="2.7.13.3" evidence="2"/>
<evidence type="ECO:0000256" key="2">
    <source>
        <dbReference type="ARBA" id="ARBA00012438"/>
    </source>
</evidence>
<keyword evidence="4" id="KW-0808">Transferase</keyword>
<dbReference type="Gene3D" id="3.30.450.40">
    <property type="match status" value="1"/>
</dbReference>
<keyword evidence="8" id="KW-0902">Two-component regulatory system</keyword>
<dbReference type="PROSITE" id="PS50109">
    <property type="entry name" value="HIS_KIN"/>
    <property type="match status" value="1"/>
</dbReference>
<dbReference type="RefSeq" id="WP_418886984.1">
    <property type="nucleotide sequence ID" value="NZ_CP063845.1"/>
</dbReference>
<evidence type="ECO:0000256" key="1">
    <source>
        <dbReference type="ARBA" id="ARBA00000085"/>
    </source>
</evidence>
<evidence type="ECO:0000259" key="9">
    <source>
        <dbReference type="PROSITE" id="PS50109"/>
    </source>
</evidence>
<dbReference type="Pfam" id="PF00512">
    <property type="entry name" value="HisKA"/>
    <property type="match status" value="1"/>
</dbReference>
<keyword evidence="3" id="KW-0597">Phosphoprotein</keyword>
<dbReference type="PANTHER" id="PTHR43065:SF10">
    <property type="entry name" value="PEROXIDE STRESS-ACTIVATED HISTIDINE KINASE MAK3"/>
    <property type="match status" value="1"/>
</dbReference>
<protein>
    <recommendedName>
        <fullName evidence="2">histidine kinase</fullName>
        <ecNumber evidence="2">2.7.13.3</ecNumber>
    </recommendedName>
</protein>
<keyword evidence="6" id="KW-0418">Kinase</keyword>
<dbReference type="Pfam" id="PF01590">
    <property type="entry name" value="GAF"/>
    <property type="match status" value="1"/>
</dbReference>
<name>A0ABY3PTC0_9CYAN</name>
<keyword evidence="7" id="KW-0067">ATP-binding</keyword>
<dbReference type="InterPro" id="IPR029016">
    <property type="entry name" value="GAF-like_dom_sf"/>
</dbReference>
<dbReference type="Gene3D" id="1.10.287.130">
    <property type="match status" value="1"/>
</dbReference>
<evidence type="ECO:0000256" key="4">
    <source>
        <dbReference type="ARBA" id="ARBA00022679"/>
    </source>
</evidence>
<dbReference type="InterPro" id="IPR005467">
    <property type="entry name" value="His_kinase_dom"/>
</dbReference>
<comment type="catalytic activity">
    <reaction evidence="1">
        <text>ATP + protein L-histidine = ADP + protein N-phospho-L-histidine.</text>
        <dbReference type="EC" id="2.7.13.3"/>
    </reaction>
</comment>
<dbReference type="PANTHER" id="PTHR43065">
    <property type="entry name" value="SENSOR HISTIDINE KINASE"/>
    <property type="match status" value="1"/>
</dbReference>
<keyword evidence="11" id="KW-1185">Reference proteome</keyword>
<dbReference type="SMART" id="SM00387">
    <property type="entry name" value="HATPase_c"/>
    <property type="match status" value="1"/>
</dbReference>
<evidence type="ECO:0000256" key="8">
    <source>
        <dbReference type="ARBA" id="ARBA00023012"/>
    </source>
</evidence>
<dbReference type="PRINTS" id="PR00344">
    <property type="entry name" value="BCTRLSENSOR"/>
</dbReference>
<dbReference type="SUPFAM" id="SSF55781">
    <property type="entry name" value="GAF domain-like"/>
    <property type="match status" value="1"/>
</dbReference>
<gene>
    <name evidence="10" type="ORF">ISF26_02845</name>
</gene>
<organism evidence="10 11">
    <name type="scientific">Gloeobacter morelensis MG652769</name>
    <dbReference type="NCBI Taxonomy" id="2781736"/>
    <lineage>
        <taxon>Bacteria</taxon>
        <taxon>Bacillati</taxon>
        <taxon>Cyanobacteriota</taxon>
        <taxon>Cyanophyceae</taxon>
        <taxon>Gloeobacterales</taxon>
        <taxon>Gloeobacteraceae</taxon>
        <taxon>Gloeobacter</taxon>
        <taxon>Gloeobacter morelensis</taxon>
    </lineage>
</organism>
<sequence>MSLANTKTWHNAERLLEILHALSYRTGNLGDYLQTIASGVSELVGVDWSVVTFCEDDVEQVVASSLDAGAVGQSYSLHGLLTGYVVAHGHSLVVNDVEQHPEYGCGPPGYRSYLGIPLRTPQGQVIGTICSFHRQPRSFEDGEIRIVEMFAERAAIVLDNYHLYERERRFHSHLETEVHQRTEQLRAAQAQLVERERLAAIGEFAASIAHEIRNPLTTIAGVLRRLQTLALSAAYREYLDLASGEVGRLERLLQEILMYARPQALQLEAVDLTALVQEVAEELHLQGQPVQCTGTGASARAMGDRDKLKQALVNLGRNACEASPPGEPVRLALDWSEPGCVRISVHNGGEPIAPEILPRLGEPFFSTRASGTGLGLAIVRRIVEAHRGELTFHSTAAQGTTAQVRLTTC</sequence>
<evidence type="ECO:0000313" key="10">
    <source>
        <dbReference type="EMBL" id="UFP96882.1"/>
    </source>
</evidence>
<dbReference type="Pfam" id="PF02518">
    <property type="entry name" value="HATPase_c"/>
    <property type="match status" value="1"/>
</dbReference>
<dbReference type="InterPro" id="IPR004358">
    <property type="entry name" value="Sig_transdc_His_kin-like_C"/>
</dbReference>
<feature type="domain" description="Histidine kinase" evidence="9">
    <location>
        <begin position="207"/>
        <end position="409"/>
    </location>
</feature>
<dbReference type="Proteomes" id="UP001054846">
    <property type="component" value="Chromosome"/>
</dbReference>
<dbReference type="Gene3D" id="3.30.565.10">
    <property type="entry name" value="Histidine kinase-like ATPase, C-terminal domain"/>
    <property type="match status" value="1"/>
</dbReference>
<dbReference type="InterPro" id="IPR003594">
    <property type="entry name" value="HATPase_dom"/>
</dbReference>
<reference evidence="10 11" key="1">
    <citation type="journal article" date="2021" name="Genome Biol. Evol.">
        <title>Complete Genome Sequencing of a Novel Gloeobacter Species from a Waterfall Cave in Mexico.</title>
        <authorList>
            <person name="Saw J.H."/>
            <person name="Cardona T."/>
            <person name="Montejano G."/>
        </authorList>
    </citation>
    <scope>NUCLEOTIDE SEQUENCE [LARGE SCALE GENOMIC DNA]</scope>
    <source>
        <strain evidence="10">MG652769</strain>
    </source>
</reference>
<dbReference type="InterPro" id="IPR003661">
    <property type="entry name" value="HisK_dim/P_dom"/>
</dbReference>
<dbReference type="SUPFAM" id="SSF55874">
    <property type="entry name" value="ATPase domain of HSP90 chaperone/DNA topoisomerase II/histidine kinase"/>
    <property type="match status" value="1"/>
</dbReference>
<dbReference type="SUPFAM" id="SSF47384">
    <property type="entry name" value="Homodimeric domain of signal transducing histidine kinase"/>
    <property type="match status" value="1"/>
</dbReference>
<keyword evidence="5" id="KW-0547">Nucleotide-binding</keyword>
<dbReference type="SMART" id="SM00388">
    <property type="entry name" value="HisKA"/>
    <property type="match status" value="1"/>
</dbReference>
<dbReference type="SMART" id="SM00065">
    <property type="entry name" value="GAF"/>
    <property type="match status" value="1"/>
</dbReference>
<dbReference type="InterPro" id="IPR036890">
    <property type="entry name" value="HATPase_C_sf"/>
</dbReference>
<accession>A0ABY3PTC0</accession>
<dbReference type="EMBL" id="CP063845">
    <property type="protein sequence ID" value="UFP96882.1"/>
    <property type="molecule type" value="Genomic_DNA"/>
</dbReference>
<dbReference type="CDD" id="cd00082">
    <property type="entry name" value="HisKA"/>
    <property type="match status" value="1"/>
</dbReference>
<dbReference type="InterPro" id="IPR036097">
    <property type="entry name" value="HisK_dim/P_sf"/>
</dbReference>
<evidence type="ECO:0000313" key="11">
    <source>
        <dbReference type="Proteomes" id="UP001054846"/>
    </source>
</evidence>
<evidence type="ECO:0000256" key="3">
    <source>
        <dbReference type="ARBA" id="ARBA00022553"/>
    </source>
</evidence>
<evidence type="ECO:0000256" key="5">
    <source>
        <dbReference type="ARBA" id="ARBA00022741"/>
    </source>
</evidence>
<evidence type="ECO:0000256" key="7">
    <source>
        <dbReference type="ARBA" id="ARBA00022840"/>
    </source>
</evidence>
<evidence type="ECO:0000256" key="6">
    <source>
        <dbReference type="ARBA" id="ARBA00022777"/>
    </source>
</evidence>